<dbReference type="AlphaFoldDB" id="A0A5B8UKM6"/>
<proteinExistence type="predicted"/>
<dbReference type="InterPro" id="IPR014710">
    <property type="entry name" value="RmlC-like_jellyroll"/>
</dbReference>
<sequence length="165" mass="18509">MTAPEIIRQLNLNPHPEGGFYKEVYRAKGTIKEQALPSSFGGERNYSTSIYYLLQKGDYSAFHRIKSDELWHFYAGGTLLIHCLSKESGYTCLQLGNNFAKGESFQFVVPAGAWFAAEPAVDTPFTLAGCTVSPGFDFSDFEMANKESLLQQFPHHKAIINRLCR</sequence>
<accession>A0A5B8UKM6</accession>
<evidence type="ECO:0000259" key="1">
    <source>
        <dbReference type="Pfam" id="PF06172"/>
    </source>
</evidence>
<dbReference type="OrthoDB" id="9798288at2"/>
<dbReference type="Gene3D" id="2.60.120.10">
    <property type="entry name" value="Jelly Rolls"/>
    <property type="match status" value="1"/>
</dbReference>
<dbReference type="KEGG" id="fgg:FSB75_11890"/>
<dbReference type="PANTHER" id="PTHR33387">
    <property type="entry name" value="RMLC-LIKE JELLY ROLL FOLD PROTEIN"/>
    <property type="match status" value="1"/>
</dbReference>
<evidence type="ECO:0000313" key="3">
    <source>
        <dbReference type="Proteomes" id="UP000321204"/>
    </source>
</evidence>
<gene>
    <name evidence="2" type="ORF">FSB75_11890</name>
</gene>
<dbReference type="CDD" id="cd06121">
    <property type="entry name" value="cupin_YML079wp"/>
    <property type="match status" value="1"/>
</dbReference>
<dbReference type="Pfam" id="PF06172">
    <property type="entry name" value="Cupin_5"/>
    <property type="match status" value="1"/>
</dbReference>
<name>A0A5B8UKM6_9BACT</name>
<dbReference type="EMBL" id="CP042433">
    <property type="protein sequence ID" value="QEC56565.1"/>
    <property type="molecule type" value="Genomic_DNA"/>
</dbReference>
<organism evidence="2 3">
    <name type="scientific">Flavisolibacter ginsenosidimutans</name>
    <dbReference type="NCBI Taxonomy" id="661481"/>
    <lineage>
        <taxon>Bacteria</taxon>
        <taxon>Pseudomonadati</taxon>
        <taxon>Bacteroidota</taxon>
        <taxon>Chitinophagia</taxon>
        <taxon>Chitinophagales</taxon>
        <taxon>Chitinophagaceae</taxon>
        <taxon>Flavisolibacter</taxon>
    </lineage>
</organism>
<dbReference type="RefSeq" id="WP_146787551.1">
    <property type="nucleotide sequence ID" value="NZ_BAABIO010000001.1"/>
</dbReference>
<keyword evidence="3" id="KW-1185">Reference proteome</keyword>
<feature type="domain" description="DUF985" evidence="1">
    <location>
        <begin position="5"/>
        <end position="144"/>
    </location>
</feature>
<dbReference type="InterPro" id="IPR039935">
    <property type="entry name" value="YML079W-like"/>
</dbReference>
<dbReference type="PANTHER" id="PTHR33387:SF3">
    <property type="entry name" value="DUF985 DOMAIN-CONTAINING PROTEIN"/>
    <property type="match status" value="1"/>
</dbReference>
<reference evidence="2 3" key="1">
    <citation type="journal article" date="2015" name="Int. J. Syst. Evol. Microbiol.">
        <title>Flavisolibacter ginsenosidimutans sp. nov., with ginsenoside-converting activity isolated from soil used for cultivating ginseng.</title>
        <authorList>
            <person name="Zhao Y."/>
            <person name="Liu Q."/>
            <person name="Kang M.S."/>
            <person name="Jin F."/>
            <person name="Yu H."/>
            <person name="Im W.T."/>
        </authorList>
    </citation>
    <scope>NUCLEOTIDE SEQUENCE [LARGE SCALE GENOMIC DNA]</scope>
    <source>
        <strain evidence="2 3">Gsoil 636</strain>
    </source>
</reference>
<dbReference type="Proteomes" id="UP000321204">
    <property type="component" value="Chromosome"/>
</dbReference>
<dbReference type="InterPro" id="IPR011051">
    <property type="entry name" value="RmlC_Cupin_sf"/>
</dbReference>
<dbReference type="SUPFAM" id="SSF51182">
    <property type="entry name" value="RmlC-like cupins"/>
    <property type="match status" value="1"/>
</dbReference>
<dbReference type="InterPro" id="IPR009327">
    <property type="entry name" value="Cupin_DUF985"/>
</dbReference>
<evidence type="ECO:0000313" key="2">
    <source>
        <dbReference type="EMBL" id="QEC56565.1"/>
    </source>
</evidence>
<protein>
    <submittedName>
        <fullName evidence="2">Cupin domain-containing protein</fullName>
    </submittedName>
</protein>